<dbReference type="GO" id="GO:0001525">
    <property type="term" value="P:angiogenesis"/>
    <property type="evidence" value="ECO:0007669"/>
    <property type="project" value="TreeGrafter"/>
</dbReference>
<dbReference type="PANTHER" id="PTHR45620">
    <property type="entry name" value="PDF RECEPTOR-LIKE PROTEIN-RELATED"/>
    <property type="match status" value="1"/>
</dbReference>
<feature type="transmembrane region" description="Helical" evidence="5">
    <location>
        <begin position="133"/>
        <end position="154"/>
    </location>
</feature>
<feature type="transmembrane region" description="Helical" evidence="5">
    <location>
        <begin position="205"/>
        <end position="228"/>
    </location>
</feature>
<dbReference type="InterPro" id="IPR017983">
    <property type="entry name" value="GPCR_2_secretin-like_CS"/>
</dbReference>
<keyword evidence="4 5" id="KW-0472">Membrane</keyword>
<evidence type="ECO:0000256" key="4">
    <source>
        <dbReference type="ARBA" id="ARBA00023136"/>
    </source>
</evidence>
<keyword evidence="8" id="KW-1185">Reference proteome</keyword>
<organism evidence="7 8">
    <name type="scientific">Hippocampus comes</name>
    <name type="common">Tiger tail seahorse</name>
    <dbReference type="NCBI Taxonomy" id="109280"/>
    <lineage>
        <taxon>Eukaryota</taxon>
        <taxon>Metazoa</taxon>
        <taxon>Chordata</taxon>
        <taxon>Craniata</taxon>
        <taxon>Vertebrata</taxon>
        <taxon>Euteleostomi</taxon>
        <taxon>Actinopterygii</taxon>
        <taxon>Neopterygii</taxon>
        <taxon>Teleostei</taxon>
        <taxon>Neoteleostei</taxon>
        <taxon>Acanthomorphata</taxon>
        <taxon>Syngnathiaria</taxon>
        <taxon>Syngnathiformes</taxon>
        <taxon>Syngnathoidei</taxon>
        <taxon>Syngnathidae</taxon>
        <taxon>Hippocampus</taxon>
    </lineage>
</organism>
<evidence type="ECO:0000256" key="3">
    <source>
        <dbReference type="ARBA" id="ARBA00022989"/>
    </source>
</evidence>
<reference evidence="7" key="2">
    <citation type="submission" date="2025-09" db="UniProtKB">
        <authorList>
            <consortium name="Ensembl"/>
        </authorList>
    </citation>
    <scope>IDENTIFICATION</scope>
</reference>
<dbReference type="GO" id="GO:0001635">
    <property type="term" value="F:calcitonin gene-related peptide receptor activity"/>
    <property type="evidence" value="ECO:0007669"/>
    <property type="project" value="TreeGrafter"/>
</dbReference>
<proteinExistence type="predicted"/>
<feature type="transmembrane region" description="Helical" evidence="5">
    <location>
        <begin position="68"/>
        <end position="87"/>
    </location>
</feature>
<evidence type="ECO:0000256" key="1">
    <source>
        <dbReference type="ARBA" id="ARBA00004141"/>
    </source>
</evidence>
<dbReference type="GO" id="GO:0004948">
    <property type="term" value="F:calcitonin receptor activity"/>
    <property type="evidence" value="ECO:0007669"/>
    <property type="project" value="InterPro"/>
</dbReference>
<dbReference type="GeneTree" id="ENSGT00940000165235"/>
<dbReference type="AlphaFoldDB" id="A0A3Q3DKW9"/>
<dbReference type="InterPro" id="IPR050332">
    <property type="entry name" value="GPCR_2"/>
</dbReference>
<dbReference type="GO" id="GO:0007189">
    <property type="term" value="P:adenylate cyclase-activating G protein-coupled receptor signaling pathway"/>
    <property type="evidence" value="ECO:0007669"/>
    <property type="project" value="TreeGrafter"/>
</dbReference>
<dbReference type="GO" id="GO:0001605">
    <property type="term" value="F:adrenomedullin receptor activity"/>
    <property type="evidence" value="ECO:0007669"/>
    <property type="project" value="TreeGrafter"/>
</dbReference>
<sequence>MTHFYLVMIGHGLSLVSLIISLGIFFHFKSLSCQRITLHKNLFVSFVLNSIITVVGHGVFVMFLFCNYFWMLCEGIYLHTLIVVAVFAEKQHLLWYYLLGWGFPLVPAVLHSIARQCYYNDKCWVSSDTSLLYIIHGPICAALVVNLFFLLNIVRVLITKLRVTHQAESSLYMRAVRATLILIPLLGIQFVLLPYKPQEHWVSEIYLYIMEILMHYQGLLVSTIFCFFNGEVQSVLRRHWNQQRMQFAGTFANADLFRSASFVASSLTEVHRCYSIESHTEHTNGKKNVSRIEALEAGVVSKAQ</sequence>
<dbReference type="PRINTS" id="PR01350">
    <property type="entry name" value="CTRFAMILY"/>
</dbReference>
<evidence type="ECO:0000256" key="5">
    <source>
        <dbReference type="SAM" id="Phobius"/>
    </source>
</evidence>
<dbReference type="PANTHER" id="PTHR45620:SF21">
    <property type="entry name" value="CALCITONIN GENE-RELATED PEPTIDE TYPE 1 RECEPTOR"/>
    <property type="match status" value="1"/>
</dbReference>
<dbReference type="PROSITE" id="PS00650">
    <property type="entry name" value="G_PROTEIN_RECEP_F2_2"/>
    <property type="match status" value="1"/>
</dbReference>
<feature type="transmembrane region" description="Helical" evidence="5">
    <location>
        <begin position="6"/>
        <end position="28"/>
    </location>
</feature>
<name>A0A3Q3DKW9_HIPCM</name>
<dbReference type="Pfam" id="PF00002">
    <property type="entry name" value="7tm_2"/>
    <property type="match status" value="2"/>
</dbReference>
<evidence type="ECO:0000313" key="8">
    <source>
        <dbReference type="Proteomes" id="UP000264820"/>
    </source>
</evidence>
<feature type="domain" description="G-protein coupled receptors family 2 profile 2" evidence="6">
    <location>
        <begin position="3"/>
        <end position="229"/>
    </location>
</feature>
<dbReference type="Proteomes" id="UP000264820">
    <property type="component" value="Unplaced"/>
</dbReference>
<dbReference type="GO" id="GO:0007166">
    <property type="term" value="P:cell surface receptor signaling pathway"/>
    <property type="evidence" value="ECO:0007669"/>
    <property type="project" value="InterPro"/>
</dbReference>
<dbReference type="PROSITE" id="PS50261">
    <property type="entry name" value="G_PROTEIN_RECEP_F2_4"/>
    <property type="match status" value="1"/>
</dbReference>
<keyword evidence="3 5" id="KW-1133">Transmembrane helix</keyword>
<feature type="transmembrane region" description="Helical" evidence="5">
    <location>
        <begin position="175"/>
        <end position="193"/>
    </location>
</feature>
<protein>
    <submittedName>
        <fullName evidence="7">Calcitonin gene-related peptide type 1 receptor-like</fullName>
    </submittedName>
</protein>
<dbReference type="InterPro" id="IPR000832">
    <property type="entry name" value="GPCR_2_secretin-like"/>
</dbReference>
<dbReference type="Ensembl" id="ENSHCOT00000022452.1">
    <property type="protein sequence ID" value="ENSHCOP00000014750.1"/>
    <property type="gene ID" value="ENSHCOG00000018263.1"/>
</dbReference>
<feature type="transmembrane region" description="Helical" evidence="5">
    <location>
        <begin position="40"/>
        <end position="62"/>
    </location>
</feature>
<keyword evidence="2 5" id="KW-0812">Transmembrane</keyword>
<dbReference type="Gene3D" id="1.20.1070.10">
    <property type="entry name" value="Rhodopsin 7-helix transmembrane proteins"/>
    <property type="match status" value="1"/>
</dbReference>
<evidence type="ECO:0000256" key="2">
    <source>
        <dbReference type="ARBA" id="ARBA00022692"/>
    </source>
</evidence>
<dbReference type="PRINTS" id="PR00249">
    <property type="entry name" value="GPCRSECRETIN"/>
</dbReference>
<dbReference type="InterPro" id="IPR003287">
    <property type="entry name" value="GPCR_2_calcitonin_rcpt_fam"/>
</dbReference>
<accession>A0A3Q3DKW9</accession>
<evidence type="ECO:0000259" key="6">
    <source>
        <dbReference type="PROSITE" id="PS50261"/>
    </source>
</evidence>
<dbReference type="GO" id="GO:0005886">
    <property type="term" value="C:plasma membrane"/>
    <property type="evidence" value="ECO:0007669"/>
    <property type="project" value="TreeGrafter"/>
</dbReference>
<evidence type="ECO:0000313" key="7">
    <source>
        <dbReference type="Ensembl" id="ENSHCOP00000014750.1"/>
    </source>
</evidence>
<reference evidence="7" key="1">
    <citation type="submission" date="2025-08" db="UniProtKB">
        <authorList>
            <consortium name="Ensembl"/>
        </authorList>
    </citation>
    <scope>IDENTIFICATION</scope>
</reference>
<feature type="transmembrane region" description="Helical" evidence="5">
    <location>
        <begin position="94"/>
        <end position="113"/>
    </location>
</feature>
<dbReference type="InterPro" id="IPR017981">
    <property type="entry name" value="GPCR_2-like_7TM"/>
</dbReference>
<comment type="subcellular location">
    <subcellularLocation>
        <location evidence="1">Membrane</location>
        <topology evidence="1">Multi-pass membrane protein</topology>
    </subcellularLocation>
</comment>